<evidence type="ECO:0000313" key="1">
    <source>
        <dbReference type="EMBL" id="BBC78990.1"/>
    </source>
</evidence>
<reference evidence="1 2" key="1">
    <citation type="submission" date="2018-02" db="EMBL/GenBank/DDBJ databases">
        <title>Acetobacter orientalis genome.</title>
        <authorList>
            <person name="Nakashima N."/>
            <person name="Tamura T."/>
        </authorList>
    </citation>
    <scope>NUCLEOTIDE SEQUENCE [LARGE SCALE GENOMIC DNA]</scope>
    <source>
        <strain evidence="1 2">FAN1</strain>
    </source>
</reference>
<dbReference type="Proteomes" id="UP000270034">
    <property type="component" value="Chromosome"/>
</dbReference>
<organism evidence="1 2">
    <name type="scientific">Acetobacter orientalis</name>
    <dbReference type="NCBI Taxonomy" id="146474"/>
    <lineage>
        <taxon>Bacteria</taxon>
        <taxon>Pseudomonadati</taxon>
        <taxon>Pseudomonadota</taxon>
        <taxon>Alphaproteobacteria</taxon>
        <taxon>Acetobacterales</taxon>
        <taxon>Acetobacteraceae</taxon>
        <taxon>Acetobacter</taxon>
    </lineage>
</organism>
<accession>A0A2Z5ZER0</accession>
<dbReference type="EMBL" id="AP018515">
    <property type="protein sequence ID" value="BBC78990.1"/>
    <property type="molecule type" value="Genomic_DNA"/>
</dbReference>
<sequence length="58" mass="6676">MFCIEALPSALSHVRSPTHKNGHKNSKIVNIHLILKNNIHSKLADTYYLFTINQTHKH</sequence>
<dbReference type="KEGG" id="aot:AcetOri_orf00925"/>
<gene>
    <name evidence="1" type="ORF">AcetOrient_orf00925</name>
</gene>
<dbReference type="AlphaFoldDB" id="A0A2Z5ZER0"/>
<name>A0A2Z5ZER0_9PROT</name>
<evidence type="ECO:0000313" key="2">
    <source>
        <dbReference type="Proteomes" id="UP000270034"/>
    </source>
</evidence>
<protein>
    <submittedName>
        <fullName evidence="1">Anaerobic dehydrogenase, typically selenocysteine-containing</fullName>
    </submittedName>
</protein>
<proteinExistence type="predicted"/>